<dbReference type="EMBL" id="KT006977">
    <property type="protein sequence ID" value="AKQ01773.1"/>
    <property type="molecule type" value="Genomic_DNA"/>
</dbReference>
<reference evidence="7" key="1">
    <citation type="journal article" date="2015" name="ISME J.">
        <title>Aquifer environment selects for microbial species cohorts in sediment and groundwater.</title>
        <authorList>
            <person name="Hug L.A."/>
            <person name="Thomas B.C."/>
            <person name="Brown C.T."/>
            <person name="Frischkorn K.R."/>
            <person name="Williams K.H."/>
            <person name="Tringe S.G."/>
            <person name="Banfield J.F."/>
        </authorList>
    </citation>
    <scope>NUCLEOTIDE SEQUENCE</scope>
</reference>
<dbReference type="AlphaFoldDB" id="A0A0H4T2A8"/>
<keyword evidence="5 6" id="KW-0687">Ribonucleoprotein</keyword>
<accession>A0A0H4T2A8</accession>
<evidence type="ECO:0000256" key="1">
    <source>
        <dbReference type="ARBA" id="ARBA00007116"/>
    </source>
</evidence>
<dbReference type="GO" id="GO:0000027">
    <property type="term" value="P:ribosomal large subunit assembly"/>
    <property type="evidence" value="ECO:0007669"/>
    <property type="project" value="TreeGrafter"/>
</dbReference>
<dbReference type="GO" id="GO:0008097">
    <property type="term" value="F:5S rRNA binding"/>
    <property type="evidence" value="ECO:0007669"/>
    <property type="project" value="InterPro"/>
</dbReference>
<dbReference type="HAMAP" id="MF_01337_A">
    <property type="entry name" value="Ribosomal_uL18_A"/>
    <property type="match status" value="1"/>
</dbReference>
<organism evidence="7">
    <name type="scientific">uncultured euryarchaeote Rifle_16ft_4_minimus_25120</name>
    <dbReference type="NCBI Taxonomy" id="1665191"/>
    <lineage>
        <taxon>Archaea</taxon>
        <taxon>Methanobacteriati</taxon>
        <taxon>Methanobacteriota</taxon>
        <taxon>environmental samples</taxon>
    </lineage>
</organism>
<dbReference type="GO" id="GO:0003735">
    <property type="term" value="F:structural constituent of ribosome"/>
    <property type="evidence" value="ECO:0007669"/>
    <property type="project" value="InterPro"/>
</dbReference>
<keyword evidence="3 6" id="KW-0694">RNA-binding</keyword>
<dbReference type="NCBIfam" id="NF006342">
    <property type="entry name" value="PRK08569.1"/>
    <property type="match status" value="1"/>
</dbReference>
<name>A0A0H4T2A8_9EURY</name>
<evidence type="ECO:0000256" key="5">
    <source>
        <dbReference type="ARBA" id="ARBA00023274"/>
    </source>
</evidence>
<keyword evidence="2 6" id="KW-0699">rRNA-binding</keyword>
<evidence type="ECO:0000256" key="6">
    <source>
        <dbReference type="HAMAP-Rule" id="MF_01337"/>
    </source>
</evidence>
<dbReference type="PANTHER" id="PTHR23410">
    <property type="entry name" value="RIBOSOMAL PROTEIN L5-RELATED"/>
    <property type="match status" value="1"/>
</dbReference>
<dbReference type="GO" id="GO:0006412">
    <property type="term" value="P:translation"/>
    <property type="evidence" value="ECO:0007669"/>
    <property type="project" value="UniProtKB-UniRule"/>
</dbReference>
<dbReference type="Pfam" id="PF17144">
    <property type="entry name" value="Ribosomal_L5e"/>
    <property type="match status" value="2"/>
</dbReference>
<dbReference type="InterPro" id="IPR057267">
    <property type="entry name" value="Rbsml_uL18_arch"/>
</dbReference>
<dbReference type="SUPFAM" id="SSF53137">
    <property type="entry name" value="Translational machinery components"/>
    <property type="match status" value="1"/>
</dbReference>
<evidence type="ECO:0000256" key="4">
    <source>
        <dbReference type="ARBA" id="ARBA00022980"/>
    </source>
</evidence>
<comment type="function">
    <text evidence="6">This is one of the proteins that bind and probably mediate the attachment of the 5S RNA into the large ribosomal subunit, where it forms part of the central protuberance.</text>
</comment>
<dbReference type="Gene3D" id="3.30.420.100">
    <property type="match status" value="1"/>
</dbReference>
<dbReference type="PANTHER" id="PTHR23410:SF12">
    <property type="entry name" value="LARGE RIBOSOMAL SUBUNIT PROTEIN UL18"/>
    <property type="match status" value="1"/>
</dbReference>
<protein>
    <recommendedName>
        <fullName evidence="6">Large ribosomal subunit protein uL18</fullName>
    </recommendedName>
</protein>
<dbReference type="InterPro" id="IPR005485">
    <property type="entry name" value="Rbsml_uL18_euk_arch"/>
</dbReference>
<sequence length="167" mass="17991">MKKQGPHYRVPFRRRRQGLTDYRTRAKLLRGGKPRAVVRKTLNQTIVQIVVIDPAGDRILASAQSLELKEHGWTAGTGNVPAAYLTGFLAGKRAAAKGVSEAILDIGVQRPSKGGRLFAALQGLLDSGVAVPHGEDVLPGKDRIRGAHIGDTLPKLFDDVKAKLEAT</sequence>
<dbReference type="CDD" id="cd00432">
    <property type="entry name" value="Ribosomal_L18_L5e"/>
    <property type="match status" value="1"/>
</dbReference>
<dbReference type="InterPro" id="IPR057268">
    <property type="entry name" value="Ribosomal_L18"/>
</dbReference>
<dbReference type="PRINTS" id="PR00058">
    <property type="entry name" value="RIBOSOMALL5"/>
</dbReference>
<comment type="subunit">
    <text evidence="6">Part of the 50S ribosomal subunit. Contacts the 5S and 23S rRNAs.</text>
</comment>
<keyword evidence="4 6" id="KW-0689">Ribosomal protein</keyword>
<proteinExistence type="inferred from homology"/>
<evidence type="ECO:0000256" key="2">
    <source>
        <dbReference type="ARBA" id="ARBA00022730"/>
    </source>
</evidence>
<evidence type="ECO:0000313" key="7">
    <source>
        <dbReference type="EMBL" id="AKQ01773.1"/>
    </source>
</evidence>
<dbReference type="GO" id="GO:0022625">
    <property type="term" value="C:cytosolic large ribosomal subunit"/>
    <property type="evidence" value="ECO:0007669"/>
    <property type="project" value="TreeGrafter"/>
</dbReference>
<gene>
    <name evidence="7" type="primary">rpl18p</name>
    <name evidence="6" type="synonym">rpl18</name>
</gene>
<evidence type="ECO:0000256" key="3">
    <source>
        <dbReference type="ARBA" id="ARBA00022884"/>
    </source>
</evidence>
<comment type="similarity">
    <text evidence="1 6">Belongs to the universal ribosomal protein uL18 family.</text>
</comment>